<evidence type="ECO:0000313" key="3">
    <source>
        <dbReference type="Proteomes" id="UP000007383"/>
    </source>
</evidence>
<proteinExistence type="predicted"/>
<dbReference type="RefSeq" id="WP_014454268.1">
    <property type="nucleotide sequence ID" value="NC_017098.1"/>
</dbReference>
<dbReference type="OrthoDB" id="370092at2"/>
<dbReference type="eggNOG" id="ENOG50343GE">
    <property type="taxonomic scope" value="Bacteria"/>
</dbReference>
<dbReference type="Proteomes" id="UP000007383">
    <property type="component" value="Chromosome"/>
</dbReference>
<reference evidence="3" key="1">
    <citation type="journal article" date="2013" name="Stand. Genomic Sci.">
        <title>Complete genome sequence of the halophilic bacterium Spirochaeta africana type strain (Z-7692(T)) from the alkaline Lake Magadi in the East African Rift.</title>
        <authorList>
            <person name="Liolos K."/>
            <person name="Abt B."/>
            <person name="Scheuner C."/>
            <person name="Teshima H."/>
            <person name="Held B."/>
            <person name="Lapidus A."/>
            <person name="Nolan M."/>
            <person name="Lucas S."/>
            <person name="Deshpande S."/>
            <person name="Cheng J.F."/>
            <person name="Tapia R."/>
            <person name="Goodwin L.A."/>
            <person name="Pitluck S."/>
            <person name="Pagani I."/>
            <person name="Ivanova N."/>
            <person name="Mavromatis K."/>
            <person name="Mikhailova N."/>
            <person name="Huntemann M."/>
            <person name="Pati A."/>
            <person name="Chen A."/>
            <person name="Palaniappan K."/>
            <person name="Land M."/>
            <person name="Rohde M."/>
            <person name="Tindall B.J."/>
            <person name="Detter J.C."/>
            <person name="Goker M."/>
            <person name="Bristow J."/>
            <person name="Eisen J.A."/>
            <person name="Markowitz V."/>
            <person name="Hugenholtz P."/>
            <person name="Woyke T."/>
            <person name="Klenk H.P."/>
            <person name="Kyrpides N.C."/>
        </authorList>
    </citation>
    <scope>NUCLEOTIDE SEQUENCE</scope>
    <source>
        <strain evidence="3">ATCC 700263 / DSM 8902 / Z-7692</strain>
    </source>
</reference>
<evidence type="ECO:0000256" key="1">
    <source>
        <dbReference type="SAM" id="MobiDB-lite"/>
    </source>
</evidence>
<protein>
    <submittedName>
        <fullName evidence="2">Uncharacterized protein</fullName>
    </submittedName>
</protein>
<dbReference type="AlphaFoldDB" id="H9UFH7"/>
<dbReference type="HOGENOM" id="CLU_1420661_0_0_12"/>
<evidence type="ECO:0000313" key="2">
    <source>
        <dbReference type="EMBL" id="AFG36270.1"/>
    </source>
</evidence>
<dbReference type="PATRIC" id="fig|889378.3.peg.164"/>
<feature type="region of interest" description="Disordered" evidence="1">
    <location>
        <begin position="142"/>
        <end position="171"/>
    </location>
</feature>
<name>H9UFH7_SPIAZ</name>
<sequence>MFHANSVPAPPHITKQVHRERAFYHIQWSVLEPVSRHTINSRVPSLPGIWELYYLENSRIPRMLKMGRAWYGGLRNVLRLESDGSELQNRDMQELLESGDSYYRYTVCEIAADLEEVYDVLTTLRGVPSPPAPPQRYREVRIQEPEEMSINRNRTPAQPKRPPTPFGNRVPNMFDAMRAMQEIEDERNSRS</sequence>
<dbReference type="EMBL" id="CP003282">
    <property type="protein sequence ID" value="AFG36270.1"/>
    <property type="molecule type" value="Genomic_DNA"/>
</dbReference>
<organism evidence="2 3">
    <name type="scientific">Spirochaeta africana (strain ATCC 700263 / DSM 8902 / Z-7692)</name>
    <dbReference type="NCBI Taxonomy" id="889378"/>
    <lineage>
        <taxon>Bacteria</taxon>
        <taxon>Pseudomonadati</taxon>
        <taxon>Spirochaetota</taxon>
        <taxon>Spirochaetia</taxon>
        <taxon>Spirochaetales</taxon>
        <taxon>Spirochaetaceae</taxon>
        <taxon>Spirochaeta</taxon>
    </lineage>
</organism>
<dbReference type="KEGG" id="sfc:Spiaf_0161"/>
<accession>H9UFH7</accession>
<gene>
    <name evidence="2" type="ordered locus">Spiaf_0161</name>
</gene>
<dbReference type="STRING" id="889378.Spiaf_0161"/>
<keyword evidence="3" id="KW-1185">Reference proteome</keyword>